<evidence type="ECO:0000313" key="2">
    <source>
        <dbReference type="EMBL" id="MEE2567108.1"/>
    </source>
</evidence>
<gene>
    <name evidence="2" type="ORF">V0U35_10510</name>
</gene>
<organism evidence="2 3">
    <name type="scientific">Hyphobacterium marinum</name>
    <dbReference type="NCBI Taxonomy" id="3116574"/>
    <lineage>
        <taxon>Bacteria</taxon>
        <taxon>Pseudomonadati</taxon>
        <taxon>Pseudomonadota</taxon>
        <taxon>Alphaproteobacteria</taxon>
        <taxon>Maricaulales</taxon>
        <taxon>Maricaulaceae</taxon>
        <taxon>Hyphobacterium</taxon>
    </lineage>
</organism>
<reference evidence="2 3" key="1">
    <citation type="submission" date="2024-01" db="EMBL/GenBank/DDBJ databases">
        <title>Hyphobacterium bacterium isolated from marine sediment.</title>
        <authorList>
            <person name="Zhao S."/>
        </authorList>
    </citation>
    <scope>NUCLEOTIDE SEQUENCE [LARGE SCALE GENOMIC DNA]</scope>
    <source>
        <strain evidence="2 3">Y60-23</strain>
    </source>
</reference>
<evidence type="ECO:0000313" key="3">
    <source>
        <dbReference type="Proteomes" id="UP001310692"/>
    </source>
</evidence>
<keyword evidence="3" id="KW-1185">Reference proteome</keyword>
<feature type="region of interest" description="Disordered" evidence="1">
    <location>
        <begin position="41"/>
        <end position="65"/>
    </location>
</feature>
<protein>
    <submittedName>
        <fullName evidence="2">Uncharacterized protein</fullName>
    </submittedName>
</protein>
<dbReference type="Proteomes" id="UP001310692">
    <property type="component" value="Unassembled WGS sequence"/>
</dbReference>
<name>A0ABU7LZY2_9PROT</name>
<dbReference type="RefSeq" id="WP_330196668.1">
    <property type="nucleotide sequence ID" value="NZ_JAZDRO010000004.1"/>
</dbReference>
<dbReference type="EMBL" id="JAZDRO010000004">
    <property type="protein sequence ID" value="MEE2567108.1"/>
    <property type="molecule type" value="Genomic_DNA"/>
</dbReference>
<comment type="caution">
    <text evidence="2">The sequence shown here is derived from an EMBL/GenBank/DDBJ whole genome shotgun (WGS) entry which is preliminary data.</text>
</comment>
<evidence type="ECO:0000256" key="1">
    <source>
        <dbReference type="SAM" id="MobiDB-lite"/>
    </source>
</evidence>
<sequence>MRQFQAARWTDDGQTLVEAVRTDGQTVFIPADLQNRDYRSLIHGDPESPGQPAIAPLDIQPPHSS</sequence>
<accession>A0ABU7LZY2</accession>
<proteinExistence type="predicted"/>